<dbReference type="Gene3D" id="1.10.238.10">
    <property type="entry name" value="EF-hand"/>
    <property type="match status" value="1"/>
</dbReference>
<evidence type="ECO:0000313" key="4">
    <source>
        <dbReference type="Proteomes" id="UP001642484"/>
    </source>
</evidence>
<dbReference type="EMBL" id="CAXAMN010026561">
    <property type="protein sequence ID" value="CAK9103937.1"/>
    <property type="molecule type" value="Genomic_DNA"/>
</dbReference>
<feature type="signal peptide" evidence="1">
    <location>
        <begin position="1"/>
        <end position="27"/>
    </location>
</feature>
<dbReference type="InterPro" id="IPR002048">
    <property type="entry name" value="EF_hand_dom"/>
</dbReference>
<dbReference type="SUPFAM" id="SSF47473">
    <property type="entry name" value="EF-hand"/>
    <property type="match status" value="1"/>
</dbReference>
<name>A0ABP0RTN8_9DINO</name>
<accession>A0ABP0RTN8</accession>
<dbReference type="Proteomes" id="UP001642484">
    <property type="component" value="Unassembled WGS sequence"/>
</dbReference>
<keyword evidence="4" id="KW-1185">Reference proteome</keyword>
<organism evidence="3 4">
    <name type="scientific">Durusdinium trenchii</name>
    <dbReference type="NCBI Taxonomy" id="1381693"/>
    <lineage>
        <taxon>Eukaryota</taxon>
        <taxon>Sar</taxon>
        <taxon>Alveolata</taxon>
        <taxon>Dinophyceae</taxon>
        <taxon>Suessiales</taxon>
        <taxon>Symbiodiniaceae</taxon>
        <taxon>Durusdinium</taxon>
    </lineage>
</organism>
<evidence type="ECO:0000313" key="3">
    <source>
        <dbReference type="EMBL" id="CAK9103937.1"/>
    </source>
</evidence>
<keyword evidence="1" id="KW-0732">Signal</keyword>
<gene>
    <name evidence="3" type="ORF">CCMP2556_LOCUS48756</name>
</gene>
<evidence type="ECO:0000259" key="2">
    <source>
        <dbReference type="PROSITE" id="PS50222"/>
    </source>
</evidence>
<feature type="chain" id="PRO_5046614435" description="EF-hand domain-containing protein" evidence="1">
    <location>
        <begin position="28"/>
        <end position="186"/>
    </location>
</feature>
<comment type="caution">
    <text evidence="3">The sequence shown here is derived from an EMBL/GenBank/DDBJ whole genome shotgun (WGS) entry which is preliminary data.</text>
</comment>
<sequence length="186" mass="20742">MAVLRRRWKALVPTLLTLLGQASLLAAMSEPGPGGPKSMAEKVMESAEYASAVKAMSEVMAKAEEEARDFVVEKAFLPRFEALKARQGRITQLLTEAEELGEDGALEAALMEAFVAFDSDNDGKLIGQELAVLLEVSGRTVPPELLQEFQSKDFECDYDEFTRIYARTWRNERLEDDEEFEGSDEV</sequence>
<protein>
    <recommendedName>
        <fullName evidence="2">EF-hand domain-containing protein</fullName>
    </recommendedName>
</protein>
<reference evidence="3 4" key="1">
    <citation type="submission" date="2024-02" db="EMBL/GenBank/DDBJ databases">
        <authorList>
            <person name="Chen Y."/>
            <person name="Shah S."/>
            <person name="Dougan E. K."/>
            <person name="Thang M."/>
            <person name="Chan C."/>
        </authorList>
    </citation>
    <scope>NUCLEOTIDE SEQUENCE [LARGE SCALE GENOMIC DNA]</scope>
</reference>
<evidence type="ECO:0000256" key="1">
    <source>
        <dbReference type="SAM" id="SignalP"/>
    </source>
</evidence>
<dbReference type="PROSITE" id="PS50222">
    <property type="entry name" value="EF_HAND_2"/>
    <property type="match status" value="1"/>
</dbReference>
<proteinExistence type="predicted"/>
<feature type="domain" description="EF-hand" evidence="2">
    <location>
        <begin position="105"/>
        <end position="140"/>
    </location>
</feature>
<dbReference type="InterPro" id="IPR011992">
    <property type="entry name" value="EF-hand-dom_pair"/>
</dbReference>